<feature type="compositionally biased region" description="Low complexity" evidence="2">
    <location>
        <begin position="317"/>
        <end position="329"/>
    </location>
</feature>
<feature type="region of interest" description="Disordered" evidence="2">
    <location>
        <begin position="301"/>
        <end position="329"/>
    </location>
</feature>
<evidence type="ECO:0000256" key="1">
    <source>
        <dbReference type="SAM" id="Coils"/>
    </source>
</evidence>
<accession>A0A834NWN0</accession>
<gene>
    <name evidence="3" type="ORF">H0235_010089</name>
</gene>
<keyword evidence="4" id="KW-1185">Reference proteome</keyword>
<dbReference type="EMBL" id="JACSDY010000009">
    <property type="protein sequence ID" value="KAF7419792.1"/>
    <property type="molecule type" value="Genomic_DNA"/>
</dbReference>
<protein>
    <submittedName>
        <fullName evidence="3">Uncharacterized protein</fullName>
    </submittedName>
</protein>
<dbReference type="Proteomes" id="UP000600918">
    <property type="component" value="Unassembled WGS sequence"/>
</dbReference>
<name>A0A834NWN0_VESPE</name>
<proteinExistence type="predicted"/>
<feature type="coiled-coil region" evidence="1">
    <location>
        <begin position="365"/>
        <end position="431"/>
    </location>
</feature>
<reference evidence="3" key="1">
    <citation type="journal article" date="2020" name="G3 (Bethesda)">
        <title>High-Quality Assemblies for Three Invasive Social Wasps from the &lt;i&gt;Vespula&lt;/i&gt; Genus.</title>
        <authorList>
            <person name="Harrop T.W.R."/>
            <person name="Guhlin J."/>
            <person name="McLaughlin G.M."/>
            <person name="Permina E."/>
            <person name="Stockwell P."/>
            <person name="Gilligan J."/>
            <person name="Le Lec M.F."/>
            <person name="Gruber M.A.M."/>
            <person name="Quinn O."/>
            <person name="Lovegrove M."/>
            <person name="Duncan E.J."/>
            <person name="Remnant E.J."/>
            <person name="Van Eeckhoven J."/>
            <person name="Graham B."/>
            <person name="Knapp R.A."/>
            <person name="Langford K.W."/>
            <person name="Kronenberg Z."/>
            <person name="Press M.O."/>
            <person name="Eacker S.M."/>
            <person name="Wilson-Rankin E.E."/>
            <person name="Purcell J."/>
            <person name="Lester P.J."/>
            <person name="Dearden P.K."/>
        </authorList>
    </citation>
    <scope>NUCLEOTIDE SEQUENCE</scope>
    <source>
        <strain evidence="3">Volc-1</strain>
    </source>
</reference>
<evidence type="ECO:0000256" key="2">
    <source>
        <dbReference type="SAM" id="MobiDB-lite"/>
    </source>
</evidence>
<feature type="coiled-coil region" evidence="1">
    <location>
        <begin position="261"/>
        <end position="295"/>
    </location>
</feature>
<evidence type="ECO:0000313" key="4">
    <source>
        <dbReference type="Proteomes" id="UP000600918"/>
    </source>
</evidence>
<organism evidence="3 4">
    <name type="scientific">Vespula pensylvanica</name>
    <name type="common">Western yellow jacket</name>
    <name type="synonym">Wasp</name>
    <dbReference type="NCBI Taxonomy" id="30213"/>
    <lineage>
        <taxon>Eukaryota</taxon>
        <taxon>Metazoa</taxon>
        <taxon>Ecdysozoa</taxon>
        <taxon>Arthropoda</taxon>
        <taxon>Hexapoda</taxon>
        <taxon>Insecta</taxon>
        <taxon>Pterygota</taxon>
        <taxon>Neoptera</taxon>
        <taxon>Endopterygota</taxon>
        <taxon>Hymenoptera</taxon>
        <taxon>Apocrita</taxon>
        <taxon>Aculeata</taxon>
        <taxon>Vespoidea</taxon>
        <taxon>Vespidae</taxon>
        <taxon>Vespinae</taxon>
        <taxon>Vespula</taxon>
    </lineage>
</organism>
<comment type="caution">
    <text evidence="3">The sequence shown here is derived from an EMBL/GenBank/DDBJ whole genome shotgun (WGS) entry which is preliminary data.</text>
</comment>
<keyword evidence="1" id="KW-0175">Coiled coil</keyword>
<sequence>MLFSKRLLVVSSAPEEDKEERFFGIYTVGTQSRLSRDRVETGRCAADMSRPILSRPRTRVYGCNYDKGESYYKPMVDHLDRKYCARPLFSEPRTSLVDEIAARRGDIGSRDLSGPRNDSFGRDLDLDLDPRTRASQVLAPLTSTEYNPLLLPGDEEETVYDSRGQRTQRRFADDFANEVASTTRRFKAKVAAMELDQEMDAALNKKIEETDSTFSKKRSKLLASIGDEIEKQPSTSLTRWSKLINDNEEDSMLSGAAATRARQTKARLDDLETEMEELAERQAKRERRAAALRALVNESIAASSPPSPPLIDEYQRSSAALSSSSSRNLSGNRGDYYDDLDFIYDGRGRAYPEDDFEDDFVLNQRRYKERAAAAFEEDLAELRRKRRDMQAGIFEEFPDRIFDVIDLNAEIEKAKNTLEAADNAFQRHATKFDNNEDDQDNITLTQKLDRSRKLANMELVPEKSKAKPQIILQWARMQNVDPEISTPRAFKGRARFNSLADANEFVEDPLDVLAMQPIKRKFLKRKKSVSF</sequence>
<evidence type="ECO:0000313" key="3">
    <source>
        <dbReference type="EMBL" id="KAF7419792.1"/>
    </source>
</evidence>
<dbReference type="AlphaFoldDB" id="A0A834NWN0"/>